<gene>
    <name evidence="1" type="ORF">CIPAW_16G114300</name>
</gene>
<comment type="caution">
    <text evidence="1">The sequence shown here is derived from an EMBL/GenBank/DDBJ whole genome shotgun (WGS) entry which is preliminary data.</text>
</comment>
<organism evidence="1 2">
    <name type="scientific">Carya illinoinensis</name>
    <name type="common">Pecan</name>
    <dbReference type="NCBI Taxonomy" id="32201"/>
    <lineage>
        <taxon>Eukaryota</taxon>
        <taxon>Viridiplantae</taxon>
        <taxon>Streptophyta</taxon>
        <taxon>Embryophyta</taxon>
        <taxon>Tracheophyta</taxon>
        <taxon>Spermatophyta</taxon>
        <taxon>Magnoliopsida</taxon>
        <taxon>eudicotyledons</taxon>
        <taxon>Gunneridae</taxon>
        <taxon>Pentapetalae</taxon>
        <taxon>rosids</taxon>
        <taxon>fabids</taxon>
        <taxon>Fagales</taxon>
        <taxon>Juglandaceae</taxon>
        <taxon>Carya</taxon>
    </lineage>
</organism>
<accession>A0A8T1N851</accession>
<keyword evidence="2" id="KW-1185">Reference proteome</keyword>
<dbReference type="Proteomes" id="UP000811609">
    <property type="component" value="Chromosome 16"/>
</dbReference>
<dbReference type="AlphaFoldDB" id="A0A8T1N851"/>
<protein>
    <submittedName>
        <fullName evidence="1">Uncharacterized protein</fullName>
    </submittedName>
</protein>
<dbReference type="EMBL" id="CM031824">
    <property type="protein sequence ID" value="KAG6625668.1"/>
    <property type="molecule type" value="Genomic_DNA"/>
</dbReference>
<proteinExistence type="predicted"/>
<sequence>MISKVRLVTVLVLTENLIVDQPYSRFTLFAWFHQTLVFCTFFFSSSSHWSTMQGKGHVWLRFRPSFRLGLI</sequence>
<evidence type="ECO:0000313" key="1">
    <source>
        <dbReference type="EMBL" id="KAG6625668.1"/>
    </source>
</evidence>
<name>A0A8T1N851_CARIL</name>
<evidence type="ECO:0000313" key="2">
    <source>
        <dbReference type="Proteomes" id="UP000811609"/>
    </source>
</evidence>
<reference evidence="1" key="1">
    <citation type="submission" date="2020-12" db="EMBL/GenBank/DDBJ databases">
        <title>WGS assembly of Carya illinoinensis cv. Pawnee.</title>
        <authorList>
            <person name="Platts A."/>
            <person name="Shu S."/>
            <person name="Wright S."/>
            <person name="Barry K."/>
            <person name="Edger P."/>
            <person name="Pires J.C."/>
            <person name="Schmutz J."/>
        </authorList>
    </citation>
    <scope>NUCLEOTIDE SEQUENCE</scope>
    <source>
        <tissue evidence="1">Leaf</tissue>
    </source>
</reference>